<comment type="caution">
    <text evidence="1">The sequence shown here is derived from an EMBL/GenBank/DDBJ whole genome shotgun (WGS) entry which is preliminary data.</text>
</comment>
<name>A0A9W4SMU8_9GLOM</name>
<accession>A0A9W4SMU8</accession>
<organism evidence="1 2">
    <name type="scientific">Funneliformis geosporum</name>
    <dbReference type="NCBI Taxonomy" id="1117311"/>
    <lineage>
        <taxon>Eukaryota</taxon>
        <taxon>Fungi</taxon>
        <taxon>Fungi incertae sedis</taxon>
        <taxon>Mucoromycota</taxon>
        <taxon>Glomeromycotina</taxon>
        <taxon>Glomeromycetes</taxon>
        <taxon>Glomerales</taxon>
        <taxon>Glomeraceae</taxon>
        <taxon>Funneliformis</taxon>
    </lineage>
</organism>
<dbReference type="OrthoDB" id="10301714at2759"/>
<evidence type="ECO:0000313" key="2">
    <source>
        <dbReference type="Proteomes" id="UP001153678"/>
    </source>
</evidence>
<protein>
    <submittedName>
        <fullName evidence="1">15050_t:CDS:1</fullName>
    </submittedName>
</protein>
<evidence type="ECO:0000313" key="1">
    <source>
        <dbReference type="EMBL" id="CAI2175946.1"/>
    </source>
</evidence>
<reference evidence="1" key="1">
    <citation type="submission" date="2022-08" db="EMBL/GenBank/DDBJ databases">
        <authorList>
            <person name="Kallberg Y."/>
            <person name="Tangrot J."/>
            <person name="Rosling A."/>
        </authorList>
    </citation>
    <scope>NUCLEOTIDE SEQUENCE</scope>
    <source>
        <strain evidence="1">Wild A</strain>
    </source>
</reference>
<proteinExistence type="predicted"/>
<gene>
    <name evidence="1" type="ORF">FWILDA_LOCUS7345</name>
</gene>
<dbReference type="Proteomes" id="UP001153678">
    <property type="component" value="Unassembled WGS sequence"/>
</dbReference>
<dbReference type="EMBL" id="CAMKVN010001431">
    <property type="protein sequence ID" value="CAI2175946.1"/>
    <property type="molecule type" value="Genomic_DNA"/>
</dbReference>
<keyword evidence="2" id="KW-1185">Reference proteome</keyword>
<dbReference type="AlphaFoldDB" id="A0A9W4SMU8"/>
<sequence length="109" mass="12594">MDSLRNFLRDTFSPALNQTNLLELTANVFEDSWQQIRDDFNRLADFSEAAIVVPPPPVELRRVIDLPFDVQLRIPRIILREPSRDWNETSNFVVGVAAVAVICRYCWSC</sequence>